<dbReference type="NCBIfam" id="NF008726">
    <property type="entry name" value="PRK11728.1"/>
    <property type="match status" value="1"/>
</dbReference>
<evidence type="ECO:0000256" key="1">
    <source>
        <dbReference type="ARBA" id="ARBA00001974"/>
    </source>
</evidence>
<evidence type="ECO:0000256" key="6">
    <source>
        <dbReference type="ARBA" id="ARBA00037941"/>
    </source>
</evidence>
<evidence type="ECO:0000256" key="3">
    <source>
        <dbReference type="ARBA" id="ARBA00022827"/>
    </source>
</evidence>
<keyword evidence="2" id="KW-0285">Flavoprotein</keyword>
<keyword evidence="4" id="KW-0560">Oxidoreductase</keyword>
<dbReference type="InterPro" id="IPR036188">
    <property type="entry name" value="FAD/NAD-bd_sf"/>
</dbReference>
<dbReference type="InterPro" id="IPR006076">
    <property type="entry name" value="FAD-dep_OxRdtase"/>
</dbReference>
<evidence type="ECO:0000256" key="4">
    <source>
        <dbReference type="ARBA" id="ARBA00023002"/>
    </source>
</evidence>
<evidence type="ECO:0000256" key="5">
    <source>
        <dbReference type="ARBA" id="ARBA00036066"/>
    </source>
</evidence>
<evidence type="ECO:0000259" key="10">
    <source>
        <dbReference type="Pfam" id="PF01266"/>
    </source>
</evidence>
<sequence>MGKIFTNRRLCFFGSSIVLASAAWWSQHRRLSDAFDGRDPSYHSLVTSHSDVVIVGGGIVGTAVAREVLQKFPTKSVRIIEKEADVACHQSSHNSGVIHAGMYYTPGSSMARLCVEGARRMFEYCQVHNLPCERVGKLIVAVDEGQRGAVEELFRRGNLNGVKDLQLLATQKEIHAIEPLVCGVAALWSPNTGIADFSAVARHMHQALLKNSRFSSVFRGEVRGLRTTDSADRVLLAVKEPGQEGPLVVYSASHVIVCSGLHNNHLAAIAGDVVATEGPKVACSVSFRGRYYQLKPSSTISVKTNVYPCPTGGGIPVGIHFTPTVDERRGRGVIIGPGSAMCSAFEGYTALNWELPYLVDILQSSAVWAFLAGNVGLGIQQFLTDQSKSRFLAEAQKLIPSVTADDITDSFAGVMAAGIGESGVWVADLSAEFTRPKPLNKQDKHFSSAKPLLMNIRNAPSPCATASLAVAEDIVALATKQFDWKH</sequence>
<feature type="signal peptide" evidence="9">
    <location>
        <begin position="1"/>
        <end position="22"/>
    </location>
</feature>
<evidence type="ECO:0000256" key="7">
    <source>
        <dbReference type="ARBA" id="ARBA00038878"/>
    </source>
</evidence>
<protein>
    <recommendedName>
        <fullName evidence="8">L-2-hydroxyglutarate dehydrogenase, mitochondrial</fullName>
        <ecNumber evidence="7">1.1.99.2</ecNumber>
    </recommendedName>
</protein>
<dbReference type="VEuPathDB" id="TriTrypDB:BSAL_45215"/>
<feature type="domain" description="FAD dependent oxidoreductase" evidence="10">
    <location>
        <begin position="51"/>
        <end position="416"/>
    </location>
</feature>
<dbReference type="AlphaFoldDB" id="A0A0S4JUB7"/>
<keyword evidence="12" id="KW-1185">Reference proteome</keyword>
<evidence type="ECO:0000256" key="8">
    <source>
        <dbReference type="ARBA" id="ARBA00041137"/>
    </source>
</evidence>
<dbReference type="PANTHER" id="PTHR43104:SF3">
    <property type="entry name" value="FAD DEPENDENT OXIDOREDUCTASE DOMAIN-CONTAINING PROTEIN"/>
    <property type="match status" value="1"/>
</dbReference>
<comment type="cofactor">
    <cofactor evidence="1">
        <name>FAD</name>
        <dbReference type="ChEBI" id="CHEBI:57692"/>
    </cofactor>
</comment>
<evidence type="ECO:0000256" key="9">
    <source>
        <dbReference type="SAM" id="SignalP"/>
    </source>
</evidence>
<dbReference type="EMBL" id="CYKH01002199">
    <property type="protein sequence ID" value="CUG93833.1"/>
    <property type="molecule type" value="Genomic_DNA"/>
</dbReference>
<evidence type="ECO:0000313" key="12">
    <source>
        <dbReference type="Proteomes" id="UP000051952"/>
    </source>
</evidence>
<dbReference type="OrthoDB" id="498204at2759"/>
<evidence type="ECO:0000313" key="11">
    <source>
        <dbReference type="EMBL" id="CUG93833.1"/>
    </source>
</evidence>
<dbReference type="Pfam" id="PF01266">
    <property type="entry name" value="DAO"/>
    <property type="match status" value="1"/>
</dbReference>
<dbReference type="PANTHER" id="PTHR43104">
    <property type="entry name" value="L-2-HYDROXYGLUTARATE DEHYDROGENASE, MITOCHONDRIAL"/>
    <property type="match status" value="1"/>
</dbReference>
<dbReference type="Gene3D" id="3.50.50.60">
    <property type="entry name" value="FAD/NAD(P)-binding domain"/>
    <property type="match status" value="1"/>
</dbReference>
<organism evidence="11 12">
    <name type="scientific">Bodo saltans</name>
    <name type="common">Flagellated protozoan</name>
    <dbReference type="NCBI Taxonomy" id="75058"/>
    <lineage>
        <taxon>Eukaryota</taxon>
        <taxon>Discoba</taxon>
        <taxon>Euglenozoa</taxon>
        <taxon>Kinetoplastea</taxon>
        <taxon>Metakinetoplastina</taxon>
        <taxon>Eubodonida</taxon>
        <taxon>Bodonidae</taxon>
        <taxon>Bodo</taxon>
    </lineage>
</organism>
<dbReference type="GO" id="GO:0047545">
    <property type="term" value="F:(S)-2-hydroxyglutarate dehydrogenase activity"/>
    <property type="evidence" value="ECO:0007669"/>
    <property type="project" value="UniProtKB-EC"/>
</dbReference>
<keyword evidence="9" id="KW-0732">Signal</keyword>
<accession>A0A0S4JUB7</accession>
<dbReference type="OMA" id="SEVTRCM"/>
<gene>
    <name evidence="11" type="ORF">BSAL_45215</name>
</gene>
<dbReference type="Proteomes" id="UP000051952">
    <property type="component" value="Unassembled WGS sequence"/>
</dbReference>
<keyword evidence="3" id="KW-0274">FAD</keyword>
<evidence type="ECO:0000256" key="2">
    <source>
        <dbReference type="ARBA" id="ARBA00022630"/>
    </source>
</evidence>
<proteinExistence type="inferred from homology"/>
<feature type="chain" id="PRO_5006622697" description="L-2-hydroxyglutarate dehydrogenase, mitochondrial" evidence="9">
    <location>
        <begin position="23"/>
        <end position="486"/>
    </location>
</feature>
<comment type="catalytic activity">
    <reaction evidence="5">
        <text>(S)-2-hydroxyglutarate + A = 2-oxoglutarate + AH2</text>
        <dbReference type="Rhea" id="RHEA:21252"/>
        <dbReference type="ChEBI" id="CHEBI:13193"/>
        <dbReference type="ChEBI" id="CHEBI:16782"/>
        <dbReference type="ChEBI" id="CHEBI:16810"/>
        <dbReference type="ChEBI" id="CHEBI:17499"/>
        <dbReference type="EC" id="1.1.99.2"/>
    </reaction>
</comment>
<name>A0A0S4JUB7_BODSA</name>
<dbReference type="Gene3D" id="3.30.9.10">
    <property type="entry name" value="D-Amino Acid Oxidase, subunit A, domain 2"/>
    <property type="match status" value="1"/>
</dbReference>
<reference evidence="12" key="1">
    <citation type="submission" date="2015-09" db="EMBL/GenBank/DDBJ databases">
        <authorList>
            <consortium name="Pathogen Informatics"/>
        </authorList>
    </citation>
    <scope>NUCLEOTIDE SEQUENCE [LARGE SCALE GENOMIC DNA]</scope>
    <source>
        <strain evidence="12">Lake Konstanz</strain>
    </source>
</reference>
<dbReference type="EC" id="1.1.99.2" evidence="7"/>
<dbReference type="SUPFAM" id="SSF51905">
    <property type="entry name" value="FAD/NAD(P)-binding domain"/>
    <property type="match status" value="1"/>
</dbReference>
<comment type="similarity">
    <text evidence="6">Belongs to the L2HGDH family.</text>
</comment>